<dbReference type="VEuPathDB" id="PlasmoDB:PKNH_1428900"/>
<gene>
    <name evidence="2" type="ORF">PKNOH_S140246700</name>
</gene>
<sequence length="541" mass="64804">MHYPTVGHIRLLRRPLYGAAKYECSNMMRTNSNMDIGRRYFQHTHMNTASSSTKEKRYYKGKELNLCTPLNHTVNLCHERMDGNFYAYDISATVFRLLKCVHKLEQREVPKIIPQTSTENTFINYQVDKLFYCYVSIYNNISKNLFLKLTLEFLKSPALHRRIVENGRFYEQVLCEIVKCADGHETMDKSFYYEYVIKILSVILKNKNAFNDIQERIFFQDIINMIREEKNINYFIKNFTFLISCISLYKRRLKKEIHFNRPKDDDVRMEYLAQDNQILLMQRKKQLLQKCLPIILDIFNKLHQYNHLNDVDICNIVDFLNEFKESHKIKLAICKDIHKYFKPSSDMKHLCLILYLLTQSKNEEMQLTQVAYKHIYNIIFCRKSELTDPKNVNLFLLGVTRWRRKVDVQQNVRNTPLGRGTQSDSHPDGDTERVLRRRKTYSGRSKGRLQFSYGTKSRSTNLQLCQLLRHKIIKKQKMKKEKKMYFWIKYCLLQFIKKGQLKAKYVKTFYEYFCPYHISRKCTRKKNYISPLSIVQRVGKV</sequence>
<dbReference type="Proteomes" id="UP000195012">
    <property type="component" value="Unassembled WGS sequence"/>
</dbReference>
<organism evidence="2 3">
    <name type="scientific">Plasmodium knowlesi</name>
    <dbReference type="NCBI Taxonomy" id="5850"/>
    <lineage>
        <taxon>Eukaryota</taxon>
        <taxon>Sar</taxon>
        <taxon>Alveolata</taxon>
        <taxon>Apicomplexa</taxon>
        <taxon>Aconoidasida</taxon>
        <taxon>Haemosporida</taxon>
        <taxon>Plasmodiidae</taxon>
        <taxon>Plasmodium</taxon>
        <taxon>Plasmodium (Plasmodium)</taxon>
    </lineage>
</organism>
<dbReference type="OMA" id="KKMYFWI"/>
<proteinExistence type="predicted"/>
<name>A0A1Y3DIS1_PLAKN</name>
<feature type="region of interest" description="Disordered" evidence="1">
    <location>
        <begin position="413"/>
        <end position="433"/>
    </location>
</feature>
<evidence type="ECO:0000256" key="1">
    <source>
        <dbReference type="SAM" id="MobiDB-lite"/>
    </source>
</evidence>
<protein>
    <submittedName>
        <fullName evidence="2">Uncharacterized protein</fullName>
    </submittedName>
</protein>
<comment type="caution">
    <text evidence="2">The sequence shown here is derived from an EMBL/GenBank/DDBJ whole genome shotgun (WGS) entry which is preliminary data.</text>
</comment>
<dbReference type="OrthoDB" id="391553at2759"/>
<evidence type="ECO:0000313" key="2">
    <source>
        <dbReference type="EMBL" id="OTN64020.1"/>
    </source>
</evidence>
<dbReference type="VEuPathDB" id="PlasmoDB:PKNOH_S140246700"/>
<reference evidence="2 3" key="1">
    <citation type="submission" date="2017-05" db="EMBL/GenBank/DDBJ databases">
        <title>PacBio assembly of a Plasmodium knowlesi genome sequence with Hi-C correction and manual annotation of the SICAvar gene family.</title>
        <authorList>
            <person name="Lapp S.A."/>
            <person name="Geraldo J.A."/>
            <person name="Chien J.-T."/>
            <person name="Ay F."/>
            <person name="Pakala S.B."/>
            <person name="Batugedara G."/>
            <person name="Humphrey J.C."/>
            <person name="Debarry J.D."/>
            <person name="Le Roch K.G."/>
            <person name="Galinski M.R."/>
            <person name="Kissinger J.C."/>
        </authorList>
    </citation>
    <scope>NUCLEOTIDE SEQUENCE [LARGE SCALE GENOMIC DNA]</scope>
    <source>
        <strain evidence="3">Malayan Strain Pk1 (A+)</strain>
    </source>
</reference>
<dbReference type="AlphaFoldDB" id="A0A1Y3DIS1"/>
<evidence type="ECO:0000313" key="3">
    <source>
        <dbReference type="Proteomes" id="UP000195012"/>
    </source>
</evidence>
<feature type="compositionally biased region" description="Polar residues" evidence="1">
    <location>
        <begin position="413"/>
        <end position="424"/>
    </location>
</feature>
<dbReference type="VEuPathDB" id="PlasmoDB:PKA1H_140034100"/>
<dbReference type="eggNOG" id="ENOG502QXBC">
    <property type="taxonomic scope" value="Eukaryota"/>
</dbReference>
<dbReference type="EMBL" id="NETL01000028">
    <property type="protein sequence ID" value="OTN64020.1"/>
    <property type="molecule type" value="Genomic_DNA"/>
</dbReference>
<accession>A0A1Y3DIS1</accession>